<dbReference type="Pfam" id="PF12974">
    <property type="entry name" value="Phosphonate-bd"/>
    <property type="match status" value="1"/>
</dbReference>
<reference evidence="2 3" key="1">
    <citation type="submission" date="2019-08" db="EMBL/GenBank/DDBJ databases">
        <title>Marinobacter ZYF650 sp. nov., a marine bacterium isolated from seawater of the Mariana trench.</title>
        <authorList>
            <person name="Ahmad W."/>
        </authorList>
    </citation>
    <scope>NUCLEOTIDE SEQUENCE [LARGE SCALE GENOMIC DNA]</scope>
    <source>
        <strain evidence="2 3">ZYF650</strain>
    </source>
</reference>
<dbReference type="Proteomes" id="UP000323161">
    <property type="component" value="Unassembled WGS sequence"/>
</dbReference>
<keyword evidence="3" id="KW-1185">Reference proteome</keyword>
<dbReference type="AlphaFoldDB" id="A0A5B0VNH9"/>
<organism evidence="2 3">
    <name type="scientific">Marinobacter salinexigens</name>
    <dbReference type="NCBI Taxonomy" id="2919747"/>
    <lineage>
        <taxon>Bacteria</taxon>
        <taxon>Pseudomonadati</taxon>
        <taxon>Pseudomonadota</taxon>
        <taxon>Gammaproteobacteria</taxon>
        <taxon>Pseudomonadales</taxon>
        <taxon>Marinobacteraceae</taxon>
        <taxon>Marinobacter</taxon>
    </lineage>
</organism>
<name>A0A5B0VNH9_9GAMM</name>
<comment type="caution">
    <text evidence="2">The sequence shown here is derived from an EMBL/GenBank/DDBJ whole genome shotgun (WGS) entry which is preliminary data.</text>
</comment>
<evidence type="ECO:0000256" key="1">
    <source>
        <dbReference type="SAM" id="MobiDB-lite"/>
    </source>
</evidence>
<evidence type="ECO:0000313" key="3">
    <source>
        <dbReference type="Proteomes" id="UP000323161"/>
    </source>
</evidence>
<evidence type="ECO:0000313" key="2">
    <source>
        <dbReference type="EMBL" id="KAA1175928.1"/>
    </source>
</evidence>
<protein>
    <submittedName>
        <fullName evidence="2">Phosphate/phosphite/phosphonate ABC transporter substrate-binding protein</fullName>
    </submittedName>
</protein>
<proteinExistence type="predicted"/>
<feature type="compositionally biased region" description="Basic residues" evidence="1">
    <location>
        <begin position="1"/>
        <end position="10"/>
    </location>
</feature>
<dbReference type="EMBL" id="VTUU01000001">
    <property type="protein sequence ID" value="KAA1175928.1"/>
    <property type="molecule type" value="Genomic_DNA"/>
</dbReference>
<feature type="region of interest" description="Disordered" evidence="1">
    <location>
        <begin position="1"/>
        <end position="21"/>
    </location>
</feature>
<gene>
    <name evidence="2" type="ORF">FWJ25_02000</name>
</gene>
<accession>A0A5B0VNH9</accession>
<sequence length="279" mass="29515">MNRSTCWKRRNPAESSLPAGPRPLASEFGKGAILAGLLVGLTLAVSAGAGAKGGELVISIIAPNKTSVVARQRLTGYLQRAGCEAEVVIGDEPAGAGLVYRPGIPPPGEVPQLVSVNRLGKLPQPAWISRRTAGVRSLSELEGRDLAIISGTDPVGRRLPLEALAEAGVVPARDQLYETGDYSSSLGLVLHNNTHAAASEAGFVDEMLEPNDLVVIWAGEPFTSGGWYRGTGWDLAGVLCEDALAAMKRSDDRQIFAVFPEWVHGFIRPEGLDSEEVSK</sequence>